<dbReference type="GO" id="GO:0016410">
    <property type="term" value="F:N-acyltransferase activity"/>
    <property type="evidence" value="ECO:0007669"/>
    <property type="project" value="TreeGrafter"/>
</dbReference>
<dbReference type="EMBL" id="JAEAOA010002306">
    <property type="protein sequence ID" value="KAK3583606.1"/>
    <property type="molecule type" value="Genomic_DNA"/>
</dbReference>
<dbReference type="InterPro" id="IPR007053">
    <property type="entry name" value="LRAT_dom"/>
</dbReference>
<name>A0AAE0VN00_9BIVA</name>
<dbReference type="Gene3D" id="3.90.1720.10">
    <property type="entry name" value="endopeptidase domain like (from Nostoc punctiforme)"/>
    <property type="match status" value="1"/>
</dbReference>
<accession>A0AAE0VN00</accession>
<keyword evidence="4" id="KW-0443">Lipid metabolism</keyword>
<sequence length="200" mass="22805">MSARAIRRQNEAVLRDLEKGDMIQFPRGLYSHWAVYIGNDEVVHLAGDLNATSKENSNSSYIFSISGVNFDKASVKIDNFFEVAGNSKARKNNDKDQHAEPSDKETIVERALSKRGEIGYNVLWNNCEYFASWCRYGNGWSEQTIKFLITAGLVVCVAKRIISSAFGTEKRFDDPENVGQLYERPTFEDEDLHQKLSHYH</sequence>
<evidence type="ECO:0000256" key="1">
    <source>
        <dbReference type="ARBA" id="ARBA00007824"/>
    </source>
</evidence>
<gene>
    <name evidence="6" type="ORF">CHS0354_039428</name>
</gene>
<dbReference type="Proteomes" id="UP001195483">
    <property type="component" value="Unassembled WGS sequence"/>
</dbReference>
<reference evidence="6" key="1">
    <citation type="journal article" date="2021" name="Genome Biol. Evol.">
        <title>A High-Quality Reference Genome for a Parasitic Bivalve with Doubly Uniparental Inheritance (Bivalvia: Unionida).</title>
        <authorList>
            <person name="Smith C.H."/>
        </authorList>
    </citation>
    <scope>NUCLEOTIDE SEQUENCE</scope>
    <source>
        <strain evidence="6">CHS0354</strain>
    </source>
</reference>
<keyword evidence="3" id="KW-0378">Hydrolase</keyword>
<keyword evidence="2" id="KW-0808">Transferase</keyword>
<evidence type="ECO:0000313" key="7">
    <source>
        <dbReference type="Proteomes" id="UP001195483"/>
    </source>
</evidence>
<proteinExistence type="inferred from homology"/>
<dbReference type="PROSITE" id="PS51934">
    <property type="entry name" value="LRAT"/>
    <property type="match status" value="1"/>
</dbReference>
<evidence type="ECO:0000259" key="5">
    <source>
        <dbReference type="PROSITE" id="PS51934"/>
    </source>
</evidence>
<dbReference type="GO" id="GO:0070292">
    <property type="term" value="P:N-acylphosphatidylethanolamine metabolic process"/>
    <property type="evidence" value="ECO:0007669"/>
    <property type="project" value="TreeGrafter"/>
</dbReference>
<reference evidence="6" key="2">
    <citation type="journal article" date="2021" name="Genome Biol. Evol.">
        <title>Developing a high-quality reference genome for a parasitic bivalve with doubly uniparental inheritance (Bivalvia: Unionida).</title>
        <authorList>
            <person name="Smith C.H."/>
        </authorList>
    </citation>
    <scope>NUCLEOTIDE SEQUENCE</scope>
    <source>
        <strain evidence="6">CHS0354</strain>
        <tissue evidence="6">Mantle</tissue>
    </source>
</reference>
<dbReference type="GO" id="GO:0005737">
    <property type="term" value="C:cytoplasm"/>
    <property type="evidence" value="ECO:0007669"/>
    <property type="project" value="TreeGrafter"/>
</dbReference>
<dbReference type="PANTHER" id="PTHR13943">
    <property type="entry name" value="HRAS-LIKE SUPPRESSOR - RELATED"/>
    <property type="match status" value="1"/>
</dbReference>
<keyword evidence="7" id="KW-1185">Reference proteome</keyword>
<dbReference type="AlphaFoldDB" id="A0AAE0VN00"/>
<evidence type="ECO:0000256" key="3">
    <source>
        <dbReference type="ARBA" id="ARBA00022801"/>
    </source>
</evidence>
<reference evidence="6" key="3">
    <citation type="submission" date="2023-05" db="EMBL/GenBank/DDBJ databases">
        <authorList>
            <person name="Smith C.H."/>
        </authorList>
    </citation>
    <scope>NUCLEOTIDE SEQUENCE</scope>
    <source>
        <strain evidence="6">CHS0354</strain>
        <tissue evidence="6">Mantle</tissue>
    </source>
</reference>
<comment type="similarity">
    <text evidence="1">Belongs to the H-rev107 family.</text>
</comment>
<feature type="domain" description="LRAT" evidence="5">
    <location>
        <begin position="22"/>
        <end position="143"/>
    </location>
</feature>
<comment type="caution">
    <text evidence="6">The sequence shown here is derived from an EMBL/GenBank/DDBJ whole genome shotgun (WGS) entry which is preliminary data.</text>
</comment>
<evidence type="ECO:0000313" key="6">
    <source>
        <dbReference type="EMBL" id="KAK3583606.1"/>
    </source>
</evidence>
<dbReference type="InterPro" id="IPR051496">
    <property type="entry name" value="H-rev107_PLA/AT"/>
</dbReference>
<evidence type="ECO:0000256" key="4">
    <source>
        <dbReference type="ARBA" id="ARBA00023098"/>
    </source>
</evidence>
<organism evidence="6 7">
    <name type="scientific">Potamilus streckersoni</name>
    <dbReference type="NCBI Taxonomy" id="2493646"/>
    <lineage>
        <taxon>Eukaryota</taxon>
        <taxon>Metazoa</taxon>
        <taxon>Spiralia</taxon>
        <taxon>Lophotrochozoa</taxon>
        <taxon>Mollusca</taxon>
        <taxon>Bivalvia</taxon>
        <taxon>Autobranchia</taxon>
        <taxon>Heteroconchia</taxon>
        <taxon>Palaeoheterodonta</taxon>
        <taxon>Unionida</taxon>
        <taxon>Unionoidea</taxon>
        <taxon>Unionidae</taxon>
        <taxon>Ambleminae</taxon>
        <taxon>Lampsilini</taxon>
        <taxon>Potamilus</taxon>
    </lineage>
</organism>
<evidence type="ECO:0000256" key="2">
    <source>
        <dbReference type="ARBA" id="ARBA00022679"/>
    </source>
</evidence>
<dbReference type="Pfam" id="PF04970">
    <property type="entry name" value="LRAT"/>
    <property type="match status" value="1"/>
</dbReference>
<dbReference type="GO" id="GO:0004623">
    <property type="term" value="F:phospholipase A2 activity"/>
    <property type="evidence" value="ECO:0007669"/>
    <property type="project" value="TreeGrafter"/>
</dbReference>
<dbReference type="PANTHER" id="PTHR13943:SF77">
    <property type="entry name" value="LRAT DOMAIN-CONTAINING PROTEIN"/>
    <property type="match status" value="1"/>
</dbReference>
<protein>
    <recommendedName>
        <fullName evidence="5">LRAT domain-containing protein</fullName>
    </recommendedName>
</protein>
<dbReference type="GO" id="GO:0008970">
    <property type="term" value="F:phospholipase A1 activity"/>
    <property type="evidence" value="ECO:0007669"/>
    <property type="project" value="TreeGrafter"/>
</dbReference>